<evidence type="ECO:0000313" key="3">
    <source>
        <dbReference type="Proteomes" id="UP001164653"/>
    </source>
</evidence>
<keyword evidence="1" id="KW-0732">Signal</keyword>
<dbReference type="RefSeq" id="WP_244819753.1">
    <property type="nucleotide sequence ID" value="NZ_CP112998.1"/>
</dbReference>
<dbReference type="InterPro" id="IPR024079">
    <property type="entry name" value="MetalloPept_cat_dom_sf"/>
</dbReference>
<gene>
    <name evidence="2" type="ORF">ON006_10595</name>
</gene>
<dbReference type="EMBL" id="CP112998">
    <property type="protein sequence ID" value="WAC14385.1"/>
    <property type="molecule type" value="Genomic_DNA"/>
</dbReference>
<dbReference type="Proteomes" id="UP001164653">
    <property type="component" value="Chromosome"/>
</dbReference>
<dbReference type="Gene3D" id="3.40.390.10">
    <property type="entry name" value="Collagenase (Catalytic Domain)"/>
    <property type="match status" value="1"/>
</dbReference>
<organism evidence="2 3">
    <name type="scientific">Dyadobacter pollutisoli</name>
    <dbReference type="NCBI Taxonomy" id="2910158"/>
    <lineage>
        <taxon>Bacteria</taxon>
        <taxon>Pseudomonadati</taxon>
        <taxon>Bacteroidota</taxon>
        <taxon>Cytophagia</taxon>
        <taxon>Cytophagales</taxon>
        <taxon>Spirosomataceae</taxon>
        <taxon>Dyadobacter</taxon>
    </lineage>
</organism>
<keyword evidence="3" id="KW-1185">Reference proteome</keyword>
<accession>A0A9E8SM56</accession>
<dbReference type="AlphaFoldDB" id="A0A9E8SM56"/>
<evidence type="ECO:0000313" key="2">
    <source>
        <dbReference type="EMBL" id="WAC14385.1"/>
    </source>
</evidence>
<name>A0A9E8SM56_9BACT</name>
<sequence length="602" mass="65366">MKTTFTTLFLLLISYVGFCQTYPVDTLYKTGPLSNRINVVILGDGFTKEELPKFTAEARKFADFFLSYEPYNRYKDYFNFFSIPTPSKESGVTNPGTAPDAYTDQPVGKKNTFYSGTFGSSIHRLVTINYAVALNVLASNLPEYDLTVVLINTTFYGGSGGSVAVHTLNEQANLIGVHEIGHTFSQLNDEYWAGSGYGWEAPNMTMDGNPATIKWKNWLNSNGIGIYKHQGDGDAASWHKPTQGTCLMEFLNQQFCAVCREATTEKILSLVMPVEKLEPDAEGTIMLDGPKTFKLHLINPVPNTVQVDWVLDGKAVTGGSGEITLSPDDINGFGVLSATVFDSTSMSRKSNIRDVRSWKFEWNLQSNSPQVFKIRASADSICLGREATLTASGCPGTISWATGEIGKSITIKPNATTSYEASCKVDGQATSKISKTITVLPLPTATASNTGPYFEGATITLTASGGTEYAWSGPRGFTANTQSASIPQAFKGSSGIYEVNVTDVNGCMAKAMTEVKVDPILAVGNRQEEWVQVSPNPAKDYVKVTTKLPGESQIVIFNQAGKKLASRIFTRQTELKLNAGSGLFIYKFSNGSKQMSGKLIVE</sequence>
<dbReference type="InterPro" id="IPR013783">
    <property type="entry name" value="Ig-like_fold"/>
</dbReference>
<dbReference type="Gene3D" id="2.60.40.10">
    <property type="entry name" value="Immunoglobulins"/>
    <property type="match status" value="1"/>
</dbReference>
<reference evidence="2" key="1">
    <citation type="submission" date="2022-11" db="EMBL/GenBank/DDBJ databases">
        <title>Dyadobacter pollutisoli sp. nov., isolated from plastic dumped soil.</title>
        <authorList>
            <person name="Kim J.M."/>
            <person name="Kim K.R."/>
            <person name="Lee J.K."/>
            <person name="Hao L."/>
            <person name="Jeon C.O."/>
        </authorList>
    </citation>
    <scope>NUCLEOTIDE SEQUENCE</scope>
    <source>
        <strain evidence="2">U1</strain>
    </source>
</reference>
<dbReference type="InterPro" id="IPR026444">
    <property type="entry name" value="Secre_tail"/>
</dbReference>
<dbReference type="Pfam" id="PF09471">
    <property type="entry name" value="Peptidase_M64"/>
    <property type="match status" value="1"/>
</dbReference>
<dbReference type="KEGG" id="dpf:ON006_10595"/>
<dbReference type="NCBIfam" id="TIGR04183">
    <property type="entry name" value="Por_Secre_tail"/>
    <property type="match status" value="1"/>
</dbReference>
<feature type="signal peptide" evidence="1">
    <location>
        <begin position="1"/>
        <end position="21"/>
    </location>
</feature>
<proteinExistence type="predicted"/>
<evidence type="ECO:0000256" key="1">
    <source>
        <dbReference type="SAM" id="SignalP"/>
    </source>
</evidence>
<dbReference type="GO" id="GO:0008237">
    <property type="term" value="F:metallopeptidase activity"/>
    <property type="evidence" value="ECO:0007669"/>
    <property type="project" value="InterPro"/>
</dbReference>
<dbReference type="InterPro" id="IPR019026">
    <property type="entry name" value="Peptidase_M64_IgA"/>
</dbReference>
<protein>
    <submittedName>
        <fullName evidence="2">M64 family metallo-endopeptidase</fullName>
    </submittedName>
</protein>
<feature type="chain" id="PRO_5039503899" evidence="1">
    <location>
        <begin position="22"/>
        <end position="602"/>
    </location>
</feature>